<dbReference type="EMBL" id="FMYL01000002">
    <property type="protein sequence ID" value="SDB85107.1"/>
    <property type="molecule type" value="Genomic_DNA"/>
</dbReference>
<feature type="binding site" evidence="2">
    <location>
        <position position="104"/>
    </location>
    <ligand>
        <name>Fe cation</name>
        <dbReference type="ChEBI" id="CHEBI:24875"/>
    </ligand>
</feature>
<accession>A0A1G6GSY4</accession>
<dbReference type="InterPro" id="IPR041602">
    <property type="entry name" value="Quercetinase_C"/>
</dbReference>
<evidence type="ECO:0000259" key="4">
    <source>
        <dbReference type="Pfam" id="PF02678"/>
    </source>
</evidence>
<proteinExistence type="inferred from homology"/>
<dbReference type="InterPro" id="IPR011051">
    <property type="entry name" value="RmlC_Cupin_sf"/>
</dbReference>
<dbReference type="CDD" id="cd02910">
    <property type="entry name" value="cupin_Yhhw_N"/>
    <property type="match status" value="1"/>
</dbReference>
<evidence type="ECO:0000313" key="7">
    <source>
        <dbReference type="Proteomes" id="UP000242501"/>
    </source>
</evidence>
<dbReference type="Pfam" id="PF17954">
    <property type="entry name" value="Pirin_C_2"/>
    <property type="match status" value="1"/>
</dbReference>
<keyword evidence="7" id="KW-1185">Reference proteome</keyword>
<name>A0A1G6GSY4_9GAMM</name>
<dbReference type="Proteomes" id="UP000242501">
    <property type="component" value="Unassembled WGS sequence"/>
</dbReference>
<keyword evidence="2" id="KW-0479">Metal-binding</keyword>
<dbReference type="Pfam" id="PF02678">
    <property type="entry name" value="Pirin"/>
    <property type="match status" value="1"/>
</dbReference>
<evidence type="ECO:0000313" key="6">
    <source>
        <dbReference type="EMBL" id="SDB85107.1"/>
    </source>
</evidence>
<dbReference type="RefSeq" id="WP_092746864.1">
    <property type="nucleotide sequence ID" value="NZ_FMYL01000002.1"/>
</dbReference>
<evidence type="ECO:0000256" key="3">
    <source>
        <dbReference type="RuleBase" id="RU003457"/>
    </source>
</evidence>
<reference evidence="7" key="1">
    <citation type="submission" date="2016-09" db="EMBL/GenBank/DDBJ databases">
        <authorList>
            <person name="Varghese N."/>
            <person name="Submissions S."/>
        </authorList>
    </citation>
    <scope>NUCLEOTIDE SEQUENCE [LARGE SCALE GENOMIC DNA]</scope>
    <source>
        <strain evidence="7">ANC 4422</strain>
    </source>
</reference>
<dbReference type="GO" id="GO:0046872">
    <property type="term" value="F:metal ion binding"/>
    <property type="evidence" value="ECO:0007669"/>
    <property type="project" value="UniProtKB-KW"/>
</dbReference>
<dbReference type="PIRSF" id="PIRSF006232">
    <property type="entry name" value="Pirin"/>
    <property type="match status" value="1"/>
</dbReference>
<dbReference type="OrthoDB" id="9780903at2"/>
<dbReference type="SUPFAM" id="SSF51182">
    <property type="entry name" value="RmlC-like cupins"/>
    <property type="match status" value="1"/>
</dbReference>
<evidence type="ECO:0000256" key="1">
    <source>
        <dbReference type="ARBA" id="ARBA00008416"/>
    </source>
</evidence>
<dbReference type="PANTHER" id="PTHR43212">
    <property type="entry name" value="QUERCETIN 2,3-DIOXYGENASE"/>
    <property type="match status" value="1"/>
</dbReference>
<sequence>MNTYLHHHQNRGHVQIDWLNTYHSFSFGQWYDRRFMGIGALRVINDDTIAAHRGFGTHPHDNMEILTYVVSGTITHKDSMGNHGQIHAGEWQLMSAGTGVEHSEVNEHDTPVHLFQIWIHPNVKNAEPNYQQVALDPKKHPNEWHTIAGPTDHALMHIRQSAEVKTAFFDLDQQLPITRQHDINYIHVISGQVKIGQHILNPGDALAFTEEDHITALSKDTHVIWFDLPK</sequence>
<dbReference type="Gene3D" id="2.60.120.10">
    <property type="entry name" value="Jelly Rolls"/>
    <property type="match status" value="2"/>
</dbReference>
<dbReference type="STRING" id="1219383.SAMN05421733_102175"/>
<comment type="similarity">
    <text evidence="1 3">Belongs to the pirin family.</text>
</comment>
<keyword evidence="2" id="KW-0408">Iron</keyword>
<dbReference type="AlphaFoldDB" id="A0A1G6GSY4"/>
<feature type="binding site" evidence="2">
    <location>
        <position position="58"/>
    </location>
    <ligand>
        <name>Fe cation</name>
        <dbReference type="ChEBI" id="CHEBI:24875"/>
    </ligand>
</feature>
<evidence type="ECO:0000256" key="2">
    <source>
        <dbReference type="PIRSR" id="PIRSR006232-1"/>
    </source>
</evidence>
<feature type="domain" description="Pirin N-terminal" evidence="4">
    <location>
        <begin position="11"/>
        <end position="119"/>
    </location>
</feature>
<organism evidence="6 7">
    <name type="scientific">Acinetobacter boissieri</name>
    <dbReference type="NCBI Taxonomy" id="1219383"/>
    <lineage>
        <taxon>Bacteria</taxon>
        <taxon>Pseudomonadati</taxon>
        <taxon>Pseudomonadota</taxon>
        <taxon>Gammaproteobacteria</taxon>
        <taxon>Moraxellales</taxon>
        <taxon>Moraxellaceae</taxon>
        <taxon>Acinetobacter</taxon>
    </lineage>
</organism>
<comment type="cofactor">
    <cofactor evidence="2">
        <name>Fe cation</name>
        <dbReference type="ChEBI" id="CHEBI:24875"/>
    </cofactor>
    <text evidence="2">Binds 1 Fe cation per subunit.</text>
</comment>
<evidence type="ECO:0008006" key="8">
    <source>
        <dbReference type="Google" id="ProtNLM"/>
    </source>
</evidence>
<dbReference type="InterPro" id="IPR014710">
    <property type="entry name" value="RmlC-like_jellyroll"/>
</dbReference>
<dbReference type="InterPro" id="IPR012093">
    <property type="entry name" value="Pirin"/>
</dbReference>
<dbReference type="PANTHER" id="PTHR43212:SF3">
    <property type="entry name" value="QUERCETIN 2,3-DIOXYGENASE"/>
    <property type="match status" value="1"/>
</dbReference>
<gene>
    <name evidence="6" type="ORF">SAMN05421733_102175</name>
</gene>
<feature type="binding site" evidence="2">
    <location>
        <position position="60"/>
    </location>
    <ligand>
        <name>Fe cation</name>
        <dbReference type="ChEBI" id="CHEBI:24875"/>
    </ligand>
</feature>
<protein>
    <recommendedName>
        <fullName evidence="8">Pirin N-terminal domain-containing protein</fullName>
    </recommendedName>
</protein>
<evidence type="ECO:0000259" key="5">
    <source>
        <dbReference type="Pfam" id="PF17954"/>
    </source>
</evidence>
<dbReference type="InterPro" id="IPR003829">
    <property type="entry name" value="Pirin_N_dom"/>
</dbReference>
<feature type="binding site" evidence="2">
    <location>
        <position position="102"/>
    </location>
    <ligand>
        <name>Fe cation</name>
        <dbReference type="ChEBI" id="CHEBI:24875"/>
    </ligand>
</feature>
<feature type="domain" description="Quercetin 2,3-dioxygenase C-terminal cupin" evidence="5">
    <location>
        <begin position="153"/>
        <end position="228"/>
    </location>
</feature>